<evidence type="ECO:0000313" key="1">
    <source>
        <dbReference type="EMBL" id="CDW28827.1"/>
    </source>
</evidence>
<reference evidence="1" key="1">
    <citation type="submission" date="2014-05" db="EMBL/GenBank/DDBJ databases">
        <authorList>
            <person name="Chronopoulou M."/>
        </authorList>
    </citation>
    <scope>NUCLEOTIDE SEQUENCE</scope>
    <source>
        <tissue evidence="1">Whole organism</tissue>
    </source>
</reference>
<dbReference type="EMBL" id="HACA01011466">
    <property type="protein sequence ID" value="CDW28827.1"/>
    <property type="molecule type" value="Transcribed_RNA"/>
</dbReference>
<accession>A0A0K2TT32</accession>
<protein>
    <submittedName>
        <fullName evidence="1">Uncharacterized protein</fullName>
    </submittedName>
</protein>
<proteinExistence type="predicted"/>
<organism evidence="1">
    <name type="scientific">Lepeophtheirus salmonis</name>
    <name type="common">Salmon louse</name>
    <name type="synonym">Caligus salmonis</name>
    <dbReference type="NCBI Taxonomy" id="72036"/>
    <lineage>
        <taxon>Eukaryota</taxon>
        <taxon>Metazoa</taxon>
        <taxon>Ecdysozoa</taxon>
        <taxon>Arthropoda</taxon>
        <taxon>Crustacea</taxon>
        <taxon>Multicrustacea</taxon>
        <taxon>Hexanauplia</taxon>
        <taxon>Copepoda</taxon>
        <taxon>Siphonostomatoida</taxon>
        <taxon>Caligidae</taxon>
        <taxon>Lepeophtheirus</taxon>
    </lineage>
</organism>
<sequence length="91" mass="10482">MAYFSGLHTVCVSTARTRPLTEHKRVHEKACKGQRGVRFHHQVSCQRLGVEILCQKTLATTHWRRLPRSLPCSNTMYSLSRFSSPKRRCGL</sequence>
<name>A0A0K2TT32_LEPSM</name>
<dbReference type="AlphaFoldDB" id="A0A0K2TT32"/>